<comment type="subcellular location">
    <subcellularLocation>
        <location evidence="2">Cell membrane</location>
    </subcellularLocation>
    <subcellularLocation>
        <location evidence="1">Membrane</location>
        <topology evidence="1">Single-pass membrane protein</topology>
    </subcellularLocation>
</comment>
<feature type="domain" description="Anti-sigma K factor RskA C-terminal" evidence="9">
    <location>
        <begin position="119"/>
        <end position="266"/>
    </location>
</feature>
<evidence type="ECO:0000256" key="7">
    <source>
        <dbReference type="ARBA" id="ARBA00029829"/>
    </source>
</evidence>
<dbReference type="AlphaFoldDB" id="E6PZC3"/>
<dbReference type="GO" id="GO:0006417">
    <property type="term" value="P:regulation of translation"/>
    <property type="evidence" value="ECO:0007669"/>
    <property type="project" value="TreeGrafter"/>
</dbReference>
<dbReference type="EMBL" id="CABN01000116">
    <property type="protein sequence ID" value="CBI00282.1"/>
    <property type="molecule type" value="Genomic_DNA"/>
</dbReference>
<evidence type="ECO:0000256" key="2">
    <source>
        <dbReference type="ARBA" id="ARBA00004236"/>
    </source>
</evidence>
<proteinExistence type="predicted"/>
<evidence type="ECO:0000256" key="1">
    <source>
        <dbReference type="ARBA" id="ARBA00004167"/>
    </source>
</evidence>
<accession>E6PZC3</accession>
<dbReference type="GO" id="GO:0016989">
    <property type="term" value="F:sigma factor antagonist activity"/>
    <property type="evidence" value="ECO:0007669"/>
    <property type="project" value="TreeGrafter"/>
</dbReference>
<dbReference type="InterPro" id="IPR018764">
    <property type="entry name" value="RskA_C"/>
</dbReference>
<keyword evidence="4" id="KW-0812">Transmembrane</keyword>
<dbReference type="GO" id="GO:0005886">
    <property type="term" value="C:plasma membrane"/>
    <property type="evidence" value="ECO:0007669"/>
    <property type="project" value="UniProtKB-SubCell"/>
</dbReference>
<comment type="caution">
    <text evidence="10">The sequence shown here is derived from an EMBL/GenBank/DDBJ whole genome shotgun (WGS) entry which is preliminary data.</text>
</comment>
<evidence type="ECO:0000256" key="6">
    <source>
        <dbReference type="ARBA" id="ARBA00023136"/>
    </source>
</evidence>
<reference evidence="10" key="1">
    <citation type="submission" date="2009-10" db="EMBL/GenBank/DDBJ databases">
        <title>Diversity of trophic interactions inside an arsenic-rich microbial ecosystem.</title>
        <authorList>
            <person name="Bertin P.N."/>
            <person name="Heinrich-Salmeron A."/>
            <person name="Pelletier E."/>
            <person name="Goulhen-Chollet F."/>
            <person name="Arsene-Ploetze F."/>
            <person name="Gallien S."/>
            <person name="Calteau A."/>
            <person name="Vallenet D."/>
            <person name="Casiot C."/>
            <person name="Chane-Woon-Ming B."/>
            <person name="Giloteaux L."/>
            <person name="Barakat M."/>
            <person name="Bonnefoy V."/>
            <person name="Bruneel O."/>
            <person name="Chandler M."/>
            <person name="Cleiss J."/>
            <person name="Duran R."/>
            <person name="Elbaz-Poulichet F."/>
            <person name="Fonknechten N."/>
            <person name="Lauga B."/>
            <person name="Mornico D."/>
            <person name="Ortet P."/>
            <person name="Schaeffer C."/>
            <person name="Siguier P."/>
            <person name="Alexander Thil Smith A."/>
            <person name="Van Dorsselaer A."/>
            <person name="Weissenbach J."/>
            <person name="Medigue C."/>
            <person name="Le Paslier D."/>
        </authorList>
    </citation>
    <scope>NUCLEOTIDE SEQUENCE</scope>
</reference>
<evidence type="ECO:0000256" key="4">
    <source>
        <dbReference type="ARBA" id="ARBA00022692"/>
    </source>
</evidence>
<evidence type="ECO:0000259" key="9">
    <source>
        <dbReference type="Pfam" id="PF10099"/>
    </source>
</evidence>
<evidence type="ECO:0000256" key="5">
    <source>
        <dbReference type="ARBA" id="ARBA00022989"/>
    </source>
</evidence>
<gene>
    <name evidence="10" type="ORF">CARN3_1293</name>
</gene>
<name>E6PZC3_9ZZZZ</name>
<dbReference type="Gene3D" id="1.10.10.1320">
    <property type="entry name" value="Anti-sigma factor, zinc-finger domain"/>
    <property type="match status" value="1"/>
</dbReference>
<dbReference type="InterPro" id="IPR041916">
    <property type="entry name" value="Anti_sigma_zinc_sf"/>
</dbReference>
<evidence type="ECO:0000256" key="3">
    <source>
        <dbReference type="ARBA" id="ARBA00022475"/>
    </source>
</evidence>
<organism evidence="10">
    <name type="scientific">mine drainage metagenome</name>
    <dbReference type="NCBI Taxonomy" id="410659"/>
    <lineage>
        <taxon>unclassified sequences</taxon>
        <taxon>metagenomes</taxon>
        <taxon>ecological metagenomes</taxon>
    </lineage>
</organism>
<protein>
    <recommendedName>
        <fullName evidence="8">Regulator of SigK</fullName>
    </recommendedName>
    <alternativeName>
        <fullName evidence="7">Sigma-K anti-sigma factor RskA</fullName>
    </alternativeName>
</protein>
<evidence type="ECO:0000256" key="8">
    <source>
        <dbReference type="ARBA" id="ARBA00030803"/>
    </source>
</evidence>
<sequence>MKMRNAVHIQEDDLIEYVMGTLKDAQLFQLTAHISICSQCRNEVASMQNALAGFSAASLQAEELPAGARDRFMMRLSAQAQITDSKTEKTPNSLLIALKRTFAWMNTPLPYQVLSGALAAGMLFFAYDDAIHYHQIRQMVPVVTRFEAQVTRYSDLEQFLQEGNVQAVSLRPKPTARTPEGHALYSARTGKLVFTASDLAPVPDGKAYELWILPKNGGAPIPAGVFTPNHEGNAAIIYPQLPANVEAAGFGVTLENAAGSKTPTLPILLSGG</sequence>
<evidence type="ECO:0000313" key="10">
    <source>
        <dbReference type="EMBL" id="CBI00282.1"/>
    </source>
</evidence>
<keyword evidence="3" id="KW-1003">Cell membrane</keyword>
<dbReference type="PANTHER" id="PTHR37461">
    <property type="entry name" value="ANTI-SIGMA-K FACTOR RSKA"/>
    <property type="match status" value="1"/>
</dbReference>
<dbReference type="Pfam" id="PF10099">
    <property type="entry name" value="RskA_C"/>
    <property type="match status" value="1"/>
</dbReference>
<keyword evidence="5" id="KW-1133">Transmembrane helix</keyword>
<keyword evidence="6" id="KW-0472">Membrane</keyword>
<dbReference type="PANTHER" id="PTHR37461:SF1">
    <property type="entry name" value="ANTI-SIGMA-K FACTOR RSKA"/>
    <property type="match status" value="1"/>
</dbReference>
<dbReference type="InterPro" id="IPR051474">
    <property type="entry name" value="Anti-sigma-K/W_factor"/>
</dbReference>